<evidence type="ECO:0000313" key="10">
    <source>
        <dbReference type="Proteomes" id="UP001652504"/>
    </source>
</evidence>
<comment type="cofactor">
    <cofactor evidence="8">
        <name>Zn(2+)</name>
        <dbReference type="ChEBI" id="CHEBI:29105"/>
    </cofactor>
    <text evidence="8">Binds 1 zinc ion.</text>
</comment>
<feature type="binding site" evidence="8">
    <location>
        <position position="126"/>
    </location>
    <ligand>
        <name>Zn(2+)</name>
        <dbReference type="ChEBI" id="CHEBI:29105"/>
        <note>catalytic</note>
    </ligand>
</feature>
<dbReference type="InterPro" id="IPR020549">
    <property type="entry name" value="YbeY_CS"/>
</dbReference>
<dbReference type="EMBL" id="JAOWKX010000008">
    <property type="protein sequence ID" value="MCV2885941.1"/>
    <property type="molecule type" value="Genomic_DNA"/>
</dbReference>
<comment type="caution">
    <text evidence="9">The sequence shown here is derived from an EMBL/GenBank/DDBJ whole genome shotgun (WGS) entry which is preliminary data.</text>
</comment>
<keyword evidence="6 8" id="KW-0378">Hydrolase</keyword>
<evidence type="ECO:0000313" key="9">
    <source>
        <dbReference type="EMBL" id="MCV2885941.1"/>
    </source>
</evidence>
<evidence type="ECO:0000256" key="2">
    <source>
        <dbReference type="ARBA" id="ARBA00022517"/>
    </source>
</evidence>
<keyword evidence="3 8" id="KW-0540">Nuclease</keyword>
<keyword evidence="2 8" id="KW-0690">Ribosome biogenesis</keyword>
<evidence type="ECO:0000256" key="4">
    <source>
        <dbReference type="ARBA" id="ARBA00022723"/>
    </source>
</evidence>
<evidence type="ECO:0000256" key="5">
    <source>
        <dbReference type="ARBA" id="ARBA00022759"/>
    </source>
</evidence>
<dbReference type="Pfam" id="PF02130">
    <property type="entry name" value="YbeY"/>
    <property type="match status" value="1"/>
</dbReference>
<name>A0ABT3AB98_9ALTE</name>
<comment type="subcellular location">
    <subcellularLocation>
        <location evidence="8">Cytoplasm</location>
    </subcellularLocation>
</comment>
<evidence type="ECO:0000256" key="6">
    <source>
        <dbReference type="ARBA" id="ARBA00022801"/>
    </source>
</evidence>
<comment type="function">
    <text evidence="8">Single strand-specific metallo-endoribonuclease involved in late-stage 70S ribosome quality control and in maturation of the 3' terminus of the 16S rRNA.</text>
</comment>
<feature type="binding site" evidence="8">
    <location>
        <position position="120"/>
    </location>
    <ligand>
        <name>Zn(2+)</name>
        <dbReference type="ChEBI" id="CHEBI:29105"/>
        <note>catalytic</note>
    </ligand>
</feature>
<evidence type="ECO:0000256" key="3">
    <source>
        <dbReference type="ARBA" id="ARBA00022722"/>
    </source>
</evidence>
<protein>
    <recommendedName>
        <fullName evidence="8">Endoribonuclease YbeY</fullName>
        <ecNumber evidence="8">3.1.-.-</ecNumber>
    </recommendedName>
</protein>
<dbReference type="NCBIfam" id="TIGR00043">
    <property type="entry name" value="rRNA maturation RNase YbeY"/>
    <property type="match status" value="1"/>
</dbReference>
<keyword evidence="4 8" id="KW-0479">Metal-binding</keyword>
<comment type="similarity">
    <text evidence="1 8">Belongs to the endoribonuclease YbeY family.</text>
</comment>
<dbReference type="RefSeq" id="WP_263713233.1">
    <property type="nucleotide sequence ID" value="NZ_JAOWKX010000008.1"/>
</dbReference>
<keyword evidence="5 8" id="KW-0255">Endonuclease</keyword>
<dbReference type="Gene3D" id="3.40.390.30">
    <property type="entry name" value="Metalloproteases ('zincins'), catalytic domain"/>
    <property type="match status" value="1"/>
</dbReference>
<accession>A0ABT3AB98</accession>
<dbReference type="Proteomes" id="UP001652504">
    <property type="component" value="Unassembled WGS sequence"/>
</dbReference>
<dbReference type="PROSITE" id="PS01306">
    <property type="entry name" value="UPF0054"/>
    <property type="match status" value="1"/>
</dbReference>
<sequence>MNIIVDLQLATEHANTPSLAQLETWIAAALQGAKASSDSDWEVTVRIVSDEESQSLNHEYRGKDAPTNVLSFPFEAPPGIDLPLLGDLVVCANVVDTEAKQQNKASMHHWAHMIVHGTLHLLGFDHIEDAEAEEMESLEIDILSQLGIDDPYQDH</sequence>
<evidence type="ECO:0000256" key="1">
    <source>
        <dbReference type="ARBA" id="ARBA00010875"/>
    </source>
</evidence>
<keyword evidence="8" id="KW-0698">rRNA processing</keyword>
<proteinExistence type="inferred from homology"/>
<organism evidence="9 10">
    <name type="scientific">Fluctibacter corallii</name>
    <dbReference type="NCBI Taxonomy" id="2984329"/>
    <lineage>
        <taxon>Bacteria</taxon>
        <taxon>Pseudomonadati</taxon>
        <taxon>Pseudomonadota</taxon>
        <taxon>Gammaproteobacteria</taxon>
        <taxon>Alteromonadales</taxon>
        <taxon>Alteromonadaceae</taxon>
        <taxon>Fluctibacter</taxon>
    </lineage>
</organism>
<reference evidence="9 10" key="1">
    <citation type="submission" date="2022-10" db="EMBL/GenBank/DDBJ databases">
        <title>Aestuariibacter sp. AA17 isolated from Montipora capitata coral fragment.</title>
        <authorList>
            <person name="Emsley S.A."/>
            <person name="Pfannmuller K.M."/>
            <person name="Loughran R.M."/>
            <person name="Shlafstein M."/>
            <person name="Papke E."/>
            <person name="Saw J.H."/>
            <person name="Ushijima B."/>
            <person name="Videau P."/>
        </authorList>
    </citation>
    <scope>NUCLEOTIDE SEQUENCE [LARGE SCALE GENOMIC DNA]</scope>
    <source>
        <strain evidence="9 10">AA17</strain>
    </source>
</reference>
<dbReference type="EC" id="3.1.-.-" evidence="8"/>
<evidence type="ECO:0000256" key="8">
    <source>
        <dbReference type="HAMAP-Rule" id="MF_00009"/>
    </source>
</evidence>
<keyword evidence="7 8" id="KW-0862">Zinc</keyword>
<dbReference type="PANTHER" id="PTHR46986:SF1">
    <property type="entry name" value="ENDORIBONUCLEASE YBEY, CHLOROPLASTIC"/>
    <property type="match status" value="1"/>
</dbReference>
<gene>
    <name evidence="8 9" type="primary">ybeY</name>
    <name evidence="9" type="ORF">OE749_14710</name>
</gene>
<dbReference type="InterPro" id="IPR002036">
    <property type="entry name" value="YbeY"/>
</dbReference>
<feature type="binding site" evidence="8">
    <location>
        <position position="116"/>
    </location>
    <ligand>
        <name>Zn(2+)</name>
        <dbReference type="ChEBI" id="CHEBI:29105"/>
        <note>catalytic</note>
    </ligand>
</feature>
<dbReference type="HAMAP" id="MF_00009">
    <property type="entry name" value="Endoribonucl_YbeY"/>
    <property type="match status" value="1"/>
</dbReference>
<evidence type="ECO:0000256" key="7">
    <source>
        <dbReference type="ARBA" id="ARBA00022833"/>
    </source>
</evidence>
<dbReference type="PANTHER" id="PTHR46986">
    <property type="entry name" value="ENDORIBONUCLEASE YBEY, CHLOROPLASTIC"/>
    <property type="match status" value="1"/>
</dbReference>
<dbReference type="InterPro" id="IPR023091">
    <property type="entry name" value="MetalPrtase_cat_dom_sf_prd"/>
</dbReference>
<keyword evidence="10" id="KW-1185">Reference proteome</keyword>
<keyword evidence="8" id="KW-0963">Cytoplasm</keyword>
<dbReference type="SUPFAM" id="SSF55486">
    <property type="entry name" value="Metalloproteases ('zincins'), catalytic domain"/>
    <property type="match status" value="1"/>
</dbReference>